<keyword evidence="2" id="KW-1185">Reference proteome</keyword>
<organism evidence="1 2">
    <name type="scientific">Candidatus Marinarcus aquaticus</name>
    <dbReference type="NCBI Taxonomy" id="2044504"/>
    <lineage>
        <taxon>Bacteria</taxon>
        <taxon>Pseudomonadati</taxon>
        <taxon>Campylobacterota</taxon>
        <taxon>Epsilonproteobacteria</taxon>
        <taxon>Campylobacterales</taxon>
        <taxon>Arcobacteraceae</taxon>
        <taxon>Candidatus Marinarcus</taxon>
    </lineage>
</organism>
<dbReference type="AlphaFoldDB" id="A0A4Q0XUQ9"/>
<sequence>MIEYTHKANEENDYITYNHFLIDDGLVPILYDDYYMYNTDKSDKKEIAQKLYDDNFVNKYDPVEHKQIFDLYINNESFMNKAKFIYSVVDVERYKTFVEQNPSIEEPNKYTLTYSVTDSKGVKVTMYHISITDIAFVF</sequence>
<proteinExistence type="predicted"/>
<evidence type="ECO:0000313" key="1">
    <source>
        <dbReference type="EMBL" id="RXJ60695.1"/>
    </source>
</evidence>
<name>A0A4Q0XUQ9_9BACT</name>
<dbReference type="EMBL" id="PDKN01000001">
    <property type="protein sequence ID" value="RXJ60695.1"/>
    <property type="molecule type" value="Genomic_DNA"/>
</dbReference>
<protein>
    <submittedName>
        <fullName evidence="1">Uncharacterized protein</fullName>
    </submittedName>
</protein>
<gene>
    <name evidence="1" type="ORF">CRV04_01395</name>
</gene>
<dbReference type="Proteomes" id="UP000290657">
    <property type="component" value="Unassembled WGS sequence"/>
</dbReference>
<reference evidence="1 2" key="1">
    <citation type="submission" date="2017-10" db="EMBL/GenBank/DDBJ databases">
        <title>Genomics of the genus Arcobacter.</title>
        <authorList>
            <person name="Perez-Cataluna A."/>
            <person name="Figueras M.J."/>
        </authorList>
    </citation>
    <scope>NUCLEOTIDE SEQUENCE [LARGE SCALE GENOMIC DNA]</scope>
    <source>
        <strain evidence="1 2">CECT 8987</strain>
    </source>
</reference>
<dbReference type="RefSeq" id="WP_128994829.1">
    <property type="nucleotide sequence ID" value="NZ_PDKN01000001.1"/>
</dbReference>
<comment type="caution">
    <text evidence="1">The sequence shown here is derived from an EMBL/GenBank/DDBJ whole genome shotgun (WGS) entry which is preliminary data.</text>
</comment>
<dbReference type="OrthoDB" id="5343723at2"/>
<accession>A0A4Q0XUQ9</accession>
<evidence type="ECO:0000313" key="2">
    <source>
        <dbReference type="Proteomes" id="UP000290657"/>
    </source>
</evidence>